<keyword evidence="2" id="KW-1185">Reference proteome</keyword>
<dbReference type="EMBL" id="LMXB01000019">
    <property type="protein sequence ID" value="KUO22119.1"/>
    <property type="molecule type" value="Genomic_DNA"/>
</dbReference>
<gene>
    <name evidence="1" type="ORF">AQJ91_05940</name>
</gene>
<accession>A0A101V410</accession>
<dbReference type="Proteomes" id="UP000053260">
    <property type="component" value="Unassembled WGS sequence"/>
</dbReference>
<name>A0A101V410_9ACTN</name>
<reference evidence="1 2" key="1">
    <citation type="submission" date="2015-10" db="EMBL/GenBank/DDBJ databases">
        <title>Draft genome sequence of Streptomyces sp. RV15, isolated from a marine sponge.</title>
        <authorList>
            <person name="Ruckert C."/>
            <person name="Abdelmohsen U.R."/>
            <person name="Winkler A."/>
            <person name="Hentschel U."/>
            <person name="Kalinowski J."/>
            <person name="Kampfer P."/>
            <person name="Glaeser S."/>
        </authorList>
    </citation>
    <scope>NUCLEOTIDE SEQUENCE [LARGE SCALE GENOMIC DNA]</scope>
    <source>
        <strain evidence="1 2">RV15</strain>
    </source>
</reference>
<organism evidence="1 2">
    <name type="scientific">Streptomyces dysideae</name>
    <dbReference type="NCBI Taxonomy" id="909626"/>
    <lineage>
        <taxon>Bacteria</taxon>
        <taxon>Bacillati</taxon>
        <taxon>Actinomycetota</taxon>
        <taxon>Actinomycetes</taxon>
        <taxon>Kitasatosporales</taxon>
        <taxon>Streptomycetaceae</taxon>
        <taxon>Streptomyces</taxon>
    </lineage>
</organism>
<proteinExistence type="predicted"/>
<dbReference type="AlphaFoldDB" id="A0A101V410"/>
<evidence type="ECO:0000313" key="1">
    <source>
        <dbReference type="EMBL" id="KUO22119.1"/>
    </source>
</evidence>
<sequence>MQVVRGAVVGGLAGEPFGLGMIPGFLQERHELEQRLTVIDAHSLAQQNLRALTVSRCLFQFGQPVHGLDVASIDGCLQ</sequence>
<protein>
    <submittedName>
        <fullName evidence="1">Uncharacterized protein</fullName>
    </submittedName>
</protein>
<dbReference type="STRING" id="909626.AQJ91_05940"/>
<comment type="caution">
    <text evidence="1">The sequence shown here is derived from an EMBL/GenBank/DDBJ whole genome shotgun (WGS) entry which is preliminary data.</text>
</comment>
<evidence type="ECO:0000313" key="2">
    <source>
        <dbReference type="Proteomes" id="UP000053260"/>
    </source>
</evidence>